<dbReference type="EC" id="2.1.1.33" evidence="2"/>
<dbReference type="KEGG" id="ehx:EMIHUDRAFT_227934"/>
<dbReference type="InterPro" id="IPR003358">
    <property type="entry name" value="tRNA_(Gua-N-7)_MeTrfase_Trmb"/>
</dbReference>
<dbReference type="KEGG" id="ehx:EMIHUDRAFT_232527"/>
<keyword evidence="5" id="KW-0949">S-adenosyl-L-methionine</keyword>
<comment type="catalytic activity">
    <reaction evidence="1">
        <text>guanosine(46) in tRNA + S-adenosyl-L-methionine = N(7)-methylguanosine(46) in tRNA + S-adenosyl-L-homocysteine</text>
        <dbReference type="Rhea" id="RHEA:42708"/>
        <dbReference type="Rhea" id="RHEA-COMP:10188"/>
        <dbReference type="Rhea" id="RHEA-COMP:10189"/>
        <dbReference type="ChEBI" id="CHEBI:57856"/>
        <dbReference type="ChEBI" id="CHEBI:59789"/>
        <dbReference type="ChEBI" id="CHEBI:74269"/>
        <dbReference type="ChEBI" id="CHEBI:74480"/>
        <dbReference type="EC" id="2.1.1.33"/>
    </reaction>
</comment>
<organism evidence="9 10">
    <name type="scientific">Emiliania huxleyi (strain CCMP1516)</name>
    <dbReference type="NCBI Taxonomy" id="280463"/>
    <lineage>
        <taxon>Eukaryota</taxon>
        <taxon>Haptista</taxon>
        <taxon>Haptophyta</taxon>
        <taxon>Prymnesiophyceae</taxon>
        <taxon>Isochrysidales</taxon>
        <taxon>Noelaerhabdaceae</taxon>
        <taxon>Emiliania</taxon>
    </lineage>
</organism>
<dbReference type="Proteomes" id="UP000013827">
    <property type="component" value="Unassembled WGS sequence"/>
</dbReference>
<name>A0A0D3KGP3_EMIH1</name>
<dbReference type="GeneID" id="17275991"/>
<dbReference type="InterPro" id="IPR011990">
    <property type="entry name" value="TPR-like_helical_dom_sf"/>
</dbReference>
<dbReference type="PANTHER" id="PTHR47447:SF17">
    <property type="entry name" value="OS12G0638900 PROTEIN"/>
    <property type="match status" value="1"/>
</dbReference>
<evidence type="ECO:0000313" key="10">
    <source>
        <dbReference type="Proteomes" id="UP000013827"/>
    </source>
</evidence>
<dbReference type="STRING" id="2903.R1D6L8"/>
<dbReference type="Gene3D" id="1.25.40.10">
    <property type="entry name" value="Tetratricopeptide repeat domain"/>
    <property type="match status" value="2"/>
</dbReference>
<dbReference type="GO" id="GO:0008176">
    <property type="term" value="F:tRNA (guanine(46)-N7)-methyltransferase activity"/>
    <property type="evidence" value="ECO:0007669"/>
    <property type="project" value="UniProtKB-EC"/>
</dbReference>
<dbReference type="PROSITE" id="PS51625">
    <property type="entry name" value="SAM_MT_TRMB"/>
    <property type="match status" value="1"/>
</dbReference>
<dbReference type="HOGENOM" id="CLU_678701_0_0_1"/>
<dbReference type="EnsemblProtists" id="EOD30717">
    <property type="protein sequence ID" value="EOD30717"/>
    <property type="gene ID" value="EMIHUDRAFT_232527"/>
</dbReference>
<accession>A0A0D3KGP3</accession>
<dbReference type="AlphaFoldDB" id="A0A0D3KGP3"/>
<proteinExistence type="predicted"/>
<dbReference type="OMA" id="YSAGERC"/>
<dbReference type="Gene3D" id="3.40.50.150">
    <property type="entry name" value="Vaccinia Virus protein VP39"/>
    <property type="match status" value="1"/>
</dbReference>
<evidence type="ECO:0000256" key="8">
    <source>
        <dbReference type="SAM" id="MobiDB-lite"/>
    </source>
</evidence>
<dbReference type="SUPFAM" id="SSF53335">
    <property type="entry name" value="S-adenosyl-L-methionine-dependent methyltransferases"/>
    <property type="match status" value="1"/>
</dbReference>
<evidence type="ECO:0000256" key="7">
    <source>
        <dbReference type="ARBA" id="ARBA00022737"/>
    </source>
</evidence>
<dbReference type="PANTHER" id="PTHR47447">
    <property type="entry name" value="OS03G0856100 PROTEIN"/>
    <property type="match status" value="1"/>
</dbReference>
<protein>
    <recommendedName>
        <fullName evidence="2">tRNA (guanine(46)-N(7))-methyltransferase</fullName>
        <ecNumber evidence="2">2.1.1.33</ecNumber>
    </recommendedName>
</protein>
<sequence>MPNRFDADLAAALQRRNVKLFNSLLSRHARFGEVERVQKAFDALCALRPPLKPNEYTYGILLNAYVRLADYSAGERCRQILSEMQGSGVPVSAVVYTTVIKGRVNALDMPSAWSHFEAMLSDPAAQPNLRTVNTMLRGCLYVGDGAGVDRLLETAARLGLEPDRATRDAAVRAAAAAFDSKRLRRALEAHASGGLASLSHAAAADGSLAAVRAFLESEGREAAAAAFSTAAVARFPPVAAAAAKVSWSALFPDASRAVKVEVGAGTGDWVALRAEADAATANWAALELRHDRACLIRAKGAMRGLRNLAVLAGDAHGILSGGLPLRSVAEVHVNFPQPPQSEGSERHLVNRAFLEAAHAILQPGGMPLAAPPSTKRPRGPPPIRLLASSRLLAQGAASAAARERGC</sequence>
<evidence type="ECO:0000256" key="3">
    <source>
        <dbReference type="ARBA" id="ARBA00022603"/>
    </source>
</evidence>
<dbReference type="eggNOG" id="KOG4197">
    <property type="taxonomic scope" value="Eukaryota"/>
</dbReference>
<dbReference type="PaxDb" id="2903-EOD30717"/>
<keyword evidence="6" id="KW-0819">tRNA processing</keyword>
<feature type="region of interest" description="Disordered" evidence="8">
    <location>
        <begin position="364"/>
        <end position="383"/>
    </location>
</feature>
<dbReference type="RefSeq" id="XP_005783146.1">
    <property type="nucleotide sequence ID" value="XM_005783089.1"/>
</dbReference>
<keyword evidence="7" id="KW-0677">Repeat</keyword>
<reference evidence="9" key="2">
    <citation type="submission" date="2024-10" db="UniProtKB">
        <authorList>
            <consortium name="EnsemblProtists"/>
        </authorList>
    </citation>
    <scope>IDENTIFICATION</scope>
</reference>
<evidence type="ECO:0000256" key="6">
    <source>
        <dbReference type="ARBA" id="ARBA00022694"/>
    </source>
</evidence>
<reference evidence="10" key="1">
    <citation type="journal article" date="2013" name="Nature">
        <title>Pan genome of the phytoplankton Emiliania underpins its global distribution.</title>
        <authorList>
            <person name="Read B.A."/>
            <person name="Kegel J."/>
            <person name="Klute M.J."/>
            <person name="Kuo A."/>
            <person name="Lefebvre S.C."/>
            <person name="Maumus F."/>
            <person name="Mayer C."/>
            <person name="Miller J."/>
            <person name="Monier A."/>
            <person name="Salamov A."/>
            <person name="Young J."/>
            <person name="Aguilar M."/>
            <person name="Claverie J.M."/>
            <person name="Frickenhaus S."/>
            <person name="Gonzalez K."/>
            <person name="Herman E.K."/>
            <person name="Lin Y.C."/>
            <person name="Napier J."/>
            <person name="Ogata H."/>
            <person name="Sarno A.F."/>
            <person name="Shmutz J."/>
            <person name="Schroeder D."/>
            <person name="de Vargas C."/>
            <person name="Verret F."/>
            <person name="von Dassow P."/>
            <person name="Valentin K."/>
            <person name="Van de Peer Y."/>
            <person name="Wheeler G."/>
            <person name="Dacks J.B."/>
            <person name="Delwiche C.F."/>
            <person name="Dyhrman S.T."/>
            <person name="Glockner G."/>
            <person name="John U."/>
            <person name="Richards T."/>
            <person name="Worden A.Z."/>
            <person name="Zhang X."/>
            <person name="Grigoriev I.V."/>
            <person name="Allen A.E."/>
            <person name="Bidle K."/>
            <person name="Borodovsky M."/>
            <person name="Bowler C."/>
            <person name="Brownlee C."/>
            <person name="Cock J.M."/>
            <person name="Elias M."/>
            <person name="Gladyshev V.N."/>
            <person name="Groth M."/>
            <person name="Guda C."/>
            <person name="Hadaegh A."/>
            <person name="Iglesias-Rodriguez M.D."/>
            <person name="Jenkins J."/>
            <person name="Jones B.M."/>
            <person name="Lawson T."/>
            <person name="Leese F."/>
            <person name="Lindquist E."/>
            <person name="Lobanov A."/>
            <person name="Lomsadze A."/>
            <person name="Malik S.B."/>
            <person name="Marsh M.E."/>
            <person name="Mackinder L."/>
            <person name="Mock T."/>
            <person name="Mueller-Roeber B."/>
            <person name="Pagarete A."/>
            <person name="Parker M."/>
            <person name="Probert I."/>
            <person name="Quesneville H."/>
            <person name="Raines C."/>
            <person name="Rensing S.A."/>
            <person name="Riano-Pachon D.M."/>
            <person name="Richier S."/>
            <person name="Rokitta S."/>
            <person name="Shiraiwa Y."/>
            <person name="Soanes D.M."/>
            <person name="van der Giezen M."/>
            <person name="Wahlund T.M."/>
            <person name="Williams B."/>
            <person name="Wilson W."/>
            <person name="Wolfe G."/>
            <person name="Wurch L.L."/>
        </authorList>
    </citation>
    <scope>NUCLEOTIDE SEQUENCE</scope>
</reference>
<keyword evidence="4" id="KW-0808">Transferase</keyword>
<dbReference type="GeneID" id="17280198"/>
<keyword evidence="10" id="KW-1185">Reference proteome</keyword>
<dbReference type="InterPro" id="IPR029063">
    <property type="entry name" value="SAM-dependent_MTases_sf"/>
</dbReference>
<keyword evidence="3" id="KW-0489">Methyltransferase</keyword>
<dbReference type="Pfam" id="PF02390">
    <property type="entry name" value="Methyltransf_4"/>
    <property type="match status" value="1"/>
</dbReference>
<evidence type="ECO:0000256" key="4">
    <source>
        <dbReference type="ARBA" id="ARBA00022679"/>
    </source>
</evidence>
<evidence type="ECO:0000313" key="9">
    <source>
        <dbReference type="EnsemblProtists" id="EOD34928"/>
    </source>
</evidence>
<dbReference type="RefSeq" id="XP_005787357.1">
    <property type="nucleotide sequence ID" value="XM_005787300.1"/>
</dbReference>
<dbReference type="EnsemblProtists" id="EOD34928">
    <property type="protein sequence ID" value="EOD34928"/>
    <property type="gene ID" value="EMIHUDRAFT_227934"/>
</dbReference>
<evidence type="ECO:0000256" key="2">
    <source>
        <dbReference type="ARBA" id="ARBA00011977"/>
    </source>
</evidence>
<evidence type="ECO:0000256" key="1">
    <source>
        <dbReference type="ARBA" id="ARBA00000142"/>
    </source>
</evidence>
<evidence type="ECO:0000256" key="5">
    <source>
        <dbReference type="ARBA" id="ARBA00022691"/>
    </source>
</evidence>